<gene>
    <name evidence="8" type="ORF">MUN79_28615</name>
</gene>
<keyword evidence="9" id="KW-1185">Reference proteome</keyword>
<evidence type="ECO:0000256" key="6">
    <source>
        <dbReference type="ARBA" id="ARBA00047942"/>
    </source>
</evidence>
<dbReference type="PANTHER" id="PTHR33841:SF5">
    <property type="entry name" value="DNA METHYLASE (MODIFICATION METHYLASE) (METHYLTRANSFERASE)-RELATED"/>
    <property type="match status" value="1"/>
</dbReference>
<comment type="catalytic activity">
    <reaction evidence="6">
        <text>a 2'-deoxyadenosine in DNA + S-adenosyl-L-methionine = an N(6)-methyl-2'-deoxyadenosine in DNA + S-adenosyl-L-homocysteine + H(+)</text>
        <dbReference type="Rhea" id="RHEA:15197"/>
        <dbReference type="Rhea" id="RHEA-COMP:12418"/>
        <dbReference type="Rhea" id="RHEA-COMP:12419"/>
        <dbReference type="ChEBI" id="CHEBI:15378"/>
        <dbReference type="ChEBI" id="CHEBI:57856"/>
        <dbReference type="ChEBI" id="CHEBI:59789"/>
        <dbReference type="ChEBI" id="CHEBI:90615"/>
        <dbReference type="ChEBI" id="CHEBI:90616"/>
        <dbReference type="EC" id="2.1.1.72"/>
    </reaction>
</comment>
<evidence type="ECO:0000259" key="7">
    <source>
        <dbReference type="Pfam" id="PF07669"/>
    </source>
</evidence>
<evidence type="ECO:0000313" key="8">
    <source>
        <dbReference type="EMBL" id="UOQ75154.1"/>
    </source>
</evidence>
<reference evidence="8" key="1">
    <citation type="submission" date="2022-04" db="EMBL/GenBank/DDBJ databases">
        <title>Hymenobacter sp. isolated from the air.</title>
        <authorList>
            <person name="Won M."/>
            <person name="Lee C.-M."/>
            <person name="Woen H.-Y."/>
            <person name="Kwon S.-W."/>
        </authorList>
    </citation>
    <scope>NUCLEOTIDE SEQUENCE</scope>
    <source>
        <strain evidence="8">5116S-3</strain>
        <plasmid evidence="8">unnamed1</plasmid>
    </source>
</reference>
<dbReference type="InterPro" id="IPR029063">
    <property type="entry name" value="SAM-dependent_MTases_sf"/>
</dbReference>
<evidence type="ECO:0000313" key="9">
    <source>
        <dbReference type="Proteomes" id="UP000831796"/>
    </source>
</evidence>
<geneLocation type="plasmid" evidence="8 9">
    <name>unnamed1</name>
</geneLocation>
<accession>A0A8T9QC28</accession>
<keyword evidence="3 8" id="KW-0489">Methyltransferase</keyword>
<name>A0A8T9QC28_9BACT</name>
<dbReference type="InterPro" id="IPR002052">
    <property type="entry name" value="DNA_methylase_N6_adenine_CS"/>
</dbReference>
<dbReference type="AlphaFoldDB" id="A0A8T9QC28"/>
<comment type="similarity">
    <text evidence="1">Belongs to the N(4)/N(6)-methyltransferase family.</text>
</comment>
<organism evidence="8 9">
    <name type="scientific">Hymenobacter cellulosilyticus</name>
    <dbReference type="NCBI Taxonomy" id="2932248"/>
    <lineage>
        <taxon>Bacteria</taxon>
        <taxon>Pseudomonadati</taxon>
        <taxon>Bacteroidota</taxon>
        <taxon>Cytophagia</taxon>
        <taxon>Cytophagales</taxon>
        <taxon>Hymenobacteraceae</taxon>
        <taxon>Hymenobacter</taxon>
    </lineage>
</organism>
<protein>
    <recommendedName>
        <fullName evidence="2">site-specific DNA-methyltransferase (adenine-specific)</fullName>
        <ecNumber evidence="2">2.1.1.72</ecNumber>
    </recommendedName>
</protein>
<evidence type="ECO:0000256" key="5">
    <source>
        <dbReference type="ARBA" id="ARBA00022691"/>
    </source>
</evidence>
<dbReference type="PROSITE" id="PS00092">
    <property type="entry name" value="N6_MTASE"/>
    <property type="match status" value="1"/>
</dbReference>
<keyword evidence="4" id="KW-0808">Transferase</keyword>
<dbReference type="SUPFAM" id="SSF53335">
    <property type="entry name" value="S-adenosyl-L-methionine-dependent methyltransferases"/>
    <property type="match status" value="1"/>
</dbReference>
<keyword evidence="5" id="KW-0949">S-adenosyl-L-methionine</keyword>
<evidence type="ECO:0000256" key="1">
    <source>
        <dbReference type="ARBA" id="ARBA00006594"/>
    </source>
</evidence>
<sequence length="698" mass="75744">MEATKALSQREGFASDAARRKRLGQYFTGTKLGRLLAALAGAEQAASIIDPMAGNGDMLVACRQYGALSASFGAMEIDPIALKACMERIPDAAPILGSAFAPESLQQLARNQWDLVITNPPYVRYQSLASGAGEDFPIPSGQEIRHHLLAAIGNAAGLDAEDKSLFKQLALAYSGLADLAVPSWILCAALCAPGGRLALVLPESWLSRDYAAIVHYLLLRWFKIKYIVEDSHAVWFPDAQVKTTLLIADRIPRKSSAFDWQESDTFLRIRLSSGTIGVGSVVDNVFDGVETNPEKAFSRLVSGWLASGIVESTPLVEAELVSLSGVAGNLRRACTKRKWLSKLESLGNSAQAGPTEAYSMPAALAQWLGHRPHSEITSLHSFGVSVGQGLRTGANFFFYADAINESEDEVELQTSKEFGRTRYQVPKSQVLPVLRKQSELPKGYVVEAQALKGRVLALQHSALPEDILLATSKSGAASPYTEISSPLADFIRVADELEVDEDGKHIRELSAVAPNVRAGGSKKAPAPRFWYMLPDFAPRHRPDLFVARVNSGSPRTFLNKNREAIVDANFSTIWLNTESVADAWGLLALMNSTWCSAALELSAAVMGGGALKVEASHLLRIPVPRFTQAEWAGLSRIGRKLANQSNDQLQADIDELVCSALLGRPATRGELQALSLIALEARMRRERRKKMDLTANVS</sequence>
<dbReference type="InterPro" id="IPR011639">
    <property type="entry name" value="MethylTrfase_TaqI-like_dom"/>
</dbReference>
<dbReference type="Pfam" id="PF07669">
    <property type="entry name" value="Eco57I"/>
    <property type="match status" value="1"/>
</dbReference>
<evidence type="ECO:0000256" key="2">
    <source>
        <dbReference type="ARBA" id="ARBA00011900"/>
    </source>
</evidence>
<dbReference type="Gene3D" id="3.40.50.150">
    <property type="entry name" value="Vaccinia Virus protein VP39"/>
    <property type="match status" value="1"/>
</dbReference>
<dbReference type="Proteomes" id="UP000831796">
    <property type="component" value="Plasmid unnamed1"/>
</dbReference>
<dbReference type="EMBL" id="CP095047">
    <property type="protein sequence ID" value="UOQ75154.1"/>
    <property type="molecule type" value="Genomic_DNA"/>
</dbReference>
<dbReference type="GO" id="GO:0003676">
    <property type="term" value="F:nucleic acid binding"/>
    <property type="evidence" value="ECO:0007669"/>
    <property type="project" value="InterPro"/>
</dbReference>
<dbReference type="KEGG" id="hcu:MUN79_28615"/>
<keyword evidence="8" id="KW-0614">Plasmid</keyword>
<dbReference type="GO" id="GO:0006304">
    <property type="term" value="P:DNA modification"/>
    <property type="evidence" value="ECO:0007669"/>
    <property type="project" value="InterPro"/>
</dbReference>
<feature type="domain" description="Type II methyltransferase M.TaqI-like" evidence="7">
    <location>
        <begin position="109"/>
        <end position="229"/>
    </location>
</feature>
<evidence type="ECO:0000256" key="3">
    <source>
        <dbReference type="ARBA" id="ARBA00022603"/>
    </source>
</evidence>
<dbReference type="PANTHER" id="PTHR33841">
    <property type="entry name" value="DNA METHYLTRANSFERASE YEEA-RELATED"/>
    <property type="match status" value="1"/>
</dbReference>
<proteinExistence type="inferred from homology"/>
<dbReference type="EC" id="2.1.1.72" evidence="2"/>
<dbReference type="PRINTS" id="PR00507">
    <property type="entry name" value="N12N6MTFRASE"/>
</dbReference>
<dbReference type="RefSeq" id="WP_244678487.1">
    <property type="nucleotide sequence ID" value="NZ_CP095047.1"/>
</dbReference>
<dbReference type="InterPro" id="IPR050953">
    <property type="entry name" value="N4_N6_ade-DNA_methylase"/>
</dbReference>
<dbReference type="GO" id="GO:0032259">
    <property type="term" value="P:methylation"/>
    <property type="evidence" value="ECO:0007669"/>
    <property type="project" value="UniProtKB-KW"/>
</dbReference>
<dbReference type="REBASE" id="613466">
    <property type="entry name" value="M3.Hsp511653ORF28605P"/>
</dbReference>
<dbReference type="GO" id="GO:0009007">
    <property type="term" value="F:site-specific DNA-methyltransferase (adenine-specific) activity"/>
    <property type="evidence" value="ECO:0007669"/>
    <property type="project" value="UniProtKB-EC"/>
</dbReference>
<evidence type="ECO:0000256" key="4">
    <source>
        <dbReference type="ARBA" id="ARBA00022679"/>
    </source>
</evidence>